<dbReference type="EMBL" id="JABZMK010000100">
    <property type="protein sequence ID" value="MBF1130109.1"/>
    <property type="molecule type" value="Genomic_DNA"/>
</dbReference>
<evidence type="ECO:0000313" key="3">
    <source>
        <dbReference type="Proteomes" id="UP000757890"/>
    </source>
</evidence>
<evidence type="ECO:0000256" key="1">
    <source>
        <dbReference type="SAM" id="Phobius"/>
    </source>
</evidence>
<keyword evidence="1" id="KW-1133">Transmembrane helix</keyword>
<proteinExistence type="predicted"/>
<dbReference type="Proteomes" id="UP000757890">
    <property type="component" value="Unassembled WGS sequence"/>
</dbReference>
<reference evidence="2" key="1">
    <citation type="submission" date="2020-04" db="EMBL/GenBank/DDBJ databases">
        <title>Deep metagenomics examines the oral microbiome during advanced dental caries in children, revealing novel taxa and co-occurrences with host molecules.</title>
        <authorList>
            <person name="Baker J.L."/>
            <person name="Morton J.T."/>
            <person name="Dinis M."/>
            <person name="Alvarez R."/>
            <person name="Tran N.C."/>
            <person name="Knight R."/>
            <person name="Edlund A."/>
        </authorList>
    </citation>
    <scope>NUCLEOTIDE SEQUENCE</scope>
    <source>
        <strain evidence="2">JCVI_32_bin.14</strain>
    </source>
</reference>
<organism evidence="2 3">
    <name type="scientific">Dialister invisus</name>
    <dbReference type="NCBI Taxonomy" id="218538"/>
    <lineage>
        <taxon>Bacteria</taxon>
        <taxon>Bacillati</taxon>
        <taxon>Bacillota</taxon>
        <taxon>Negativicutes</taxon>
        <taxon>Veillonellales</taxon>
        <taxon>Veillonellaceae</taxon>
        <taxon>Dialister</taxon>
    </lineage>
</organism>
<evidence type="ECO:0000313" key="2">
    <source>
        <dbReference type="EMBL" id="MBF1130109.1"/>
    </source>
</evidence>
<dbReference type="AlphaFoldDB" id="A0A930FPU9"/>
<feature type="transmembrane region" description="Helical" evidence="1">
    <location>
        <begin position="202"/>
        <end position="228"/>
    </location>
</feature>
<keyword evidence="1" id="KW-0472">Membrane</keyword>
<comment type="caution">
    <text evidence="2">The sequence shown here is derived from an EMBL/GenBank/DDBJ whole genome shotgun (WGS) entry which is preliminary data.</text>
</comment>
<accession>A0A930FPU9</accession>
<feature type="transmembrane region" description="Helical" evidence="1">
    <location>
        <begin position="81"/>
        <end position="105"/>
    </location>
</feature>
<name>A0A930FPU9_9FIRM</name>
<feature type="transmembrane region" description="Helical" evidence="1">
    <location>
        <begin position="117"/>
        <end position="142"/>
    </location>
</feature>
<gene>
    <name evidence="2" type="ORF">HXL70_08765</name>
</gene>
<keyword evidence="1" id="KW-0812">Transmembrane</keyword>
<sequence length="229" mass="25704">MESYINFSYVISGIIIFIYTCVIGYVVNFCKFTTDKLDAQREELLSKNKEKVTYIDKEYIPLLYDSAVKNTKDTFDFLKEITLYAFKGLFLINGGGATAIAVYLGSNYGNISIYSKGVSWGLASFCFGVFFVVACMVFSYLAQGYFVSVAYFDQKAMENRLLYTKSNDKAKSDNEAKSNETIGNNFCKAGNSENKYADNFRLWAICCGVLALFFAGLGLLLVTLVLILW</sequence>
<feature type="transmembrane region" description="Helical" evidence="1">
    <location>
        <begin position="7"/>
        <end position="27"/>
    </location>
</feature>
<protein>
    <submittedName>
        <fullName evidence="2">Uncharacterized protein</fullName>
    </submittedName>
</protein>
<dbReference type="RefSeq" id="WP_276640876.1">
    <property type="nucleotide sequence ID" value="NZ_DBEZZS010000059.1"/>
</dbReference>